<evidence type="ECO:0000256" key="3">
    <source>
        <dbReference type="ARBA" id="ARBA00022679"/>
    </source>
</evidence>
<feature type="transmembrane region" description="Helical" evidence="4">
    <location>
        <begin position="305"/>
        <end position="337"/>
    </location>
</feature>
<keyword evidence="4" id="KW-0472">Membrane</keyword>
<dbReference type="RefSeq" id="WP_223410425.1">
    <property type="nucleotide sequence ID" value="NZ_JAGSHT010000022.1"/>
</dbReference>
<keyword evidence="4" id="KW-0812">Transmembrane</keyword>
<feature type="transmembrane region" description="Helical" evidence="4">
    <location>
        <begin position="381"/>
        <end position="401"/>
    </location>
</feature>
<keyword evidence="4" id="KW-1133">Transmembrane helix</keyword>
<comment type="similarity">
    <text evidence="1">Belongs to the glycosyltransferase 2 family.</text>
</comment>
<sequence length="429" mass="46774">MTWQLAPEVLADVAIWGGLALMVFGLLKMISLPMAAFVEAQAAWRRRHSPRARHRRHSRYEDRPRVSVIVPAYNEGPVLVNCVNSLVGSDYDRLEIVIVDDGSTDDTAAVATRLAQEHTQVLLITQANAGKGAALNRGIAAAGGDVLFFVDADGIFAPGTIGEMLRGFDHPDVGAVCGDDRPVNLNRVQTRMLAILNHAGTGLVRRALALAGVLPIVSGNVGAFTRDVVEEVGGFDESTIGEDLELTWRVHRAGYRVRFQPAALVYAESPSTWRTLWRQRVRWARGLLQTMRLHRDMIGNPRFGLFGLYLGVNTLSMVVMPMVQLVVLACLPFAFAVGEPAFTGSAASVIGWLGLAMSVLVVVYAVLLNRSPRDLRHLWTLALWPIYSTVMAAVVVSALWLELRGGPAKWHKMQRTGVVSVPVGHAARA</sequence>
<dbReference type="PANTHER" id="PTHR43630">
    <property type="entry name" value="POLY-BETA-1,6-N-ACETYL-D-GLUCOSAMINE SYNTHASE"/>
    <property type="match status" value="1"/>
</dbReference>
<evidence type="ECO:0000313" key="5">
    <source>
        <dbReference type="EMBL" id="MBZ2198844.1"/>
    </source>
</evidence>
<dbReference type="Pfam" id="PF13641">
    <property type="entry name" value="Glyco_tranf_2_3"/>
    <property type="match status" value="1"/>
</dbReference>
<dbReference type="EMBL" id="JAGSHT010000022">
    <property type="protein sequence ID" value="MBZ2198844.1"/>
    <property type="molecule type" value="Genomic_DNA"/>
</dbReference>
<dbReference type="SUPFAM" id="SSF53448">
    <property type="entry name" value="Nucleotide-diphospho-sugar transferases"/>
    <property type="match status" value="1"/>
</dbReference>
<evidence type="ECO:0000256" key="4">
    <source>
        <dbReference type="SAM" id="Phobius"/>
    </source>
</evidence>
<proteinExistence type="inferred from homology"/>
<dbReference type="PANTHER" id="PTHR43630:SF1">
    <property type="entry name" value="POLY-BETA-1,6-N-ACETYL-D-GLUCOSAMINE SYNTHASE"/>
    <property type="match status" value="1"/>
</dbReference>
<name>A0ABS7SES5_9MICO</name>
<keyword evidence="6" id="KW-1185">Reference proteome</keyword>
<protein>
    <submittedName>
        <fullName evidence="5">Glycosyltransferase family 2 protein</fullName>
    </submittedName>
</protein>
<comment type="caution">
    <text evidence="5">The sequence shown here is derived from an EMBL/GenBank/DDBJ whole genome shotgun (WGS) entry which is preliminary data.</text>
</comment>
<keyword evidence="2" id="KW-0328">Glycosyltransferase</keyword>
<accession>A0ABS7SES5</accession>
<reference evidence="5 6" key="1">
    <citation type="submission" date="2021-04" db="EMBL/GenBank/DDBJ databases">
        <title>Ruania sp. nov., isolated from sandy soil of mangrove forest.</title>
        <authorList>
            <person name="Ge X."/>
            <person name="Huang R."/>
            <person name="Liu W."/>
        </authorList>
    </citation>
    <scope>NUCLEOTIDE SEQUENCE [LARGE SCALE GENOMIC DNA]</scope>
    <source>
        <strain evidence="5 6">N2-46</strain>
    </source>
</reference>
<keyword evidence="3" id="KW-0808">Transferase</keyword>
<evidence type="ECO:0000256" key="2">
    <source>
        <dbReference type="ARBA" id="ARBA00022676"/>
    </source>
</evidence>
<dbReference type="CDD" id="cd06423">
    <property type="entry name" value="CESA_like"/>
    <property type="match status" value="1"/>
</dbReference>
<evidence type="ECO:0000313" key="6">
    <source>
        <dbReference type="Proteomes" id="UP000826651"/>
    </source>
</evidence>
<dbReference type="InterPro" id="IPR029044">
    <property type="entry name" value="Nucleotide-diphossugar_trans"/>
</dbReference>
<organism evidence="5 6">
    <name type="scientific">Occultella gossypii</name>
    <dbReference type="NCBI Taxonomy" id="2800820"/>
    <lineage>
        <taxon>Bacteria</taxon>
        <taxon>Bacillati</taxon>
        <taxon>Actinomycetota</taxon>
        <taxon>Actinomycetes</taxon>
        <taxon>Micrococcales</taxon>
        <taxon>Ruaniaceae</taxon>
        <taxon>Occultella</taxon>
    </lineage>
</organism>
<dbReference type="Gene3D" id="3.90.550.10">
    <property type="entry name" value="Spore Coat Polysaccharide Biosynthesis Protein SpsA, Chain A"/>
    <property type="match status" value="1"/>
</dbReference>
<gene>
    <name evidence="5" type="ORF">KCQ71_22040</name>
</gene>
<feature type="transmembrane region" description="Helical" evidence="4">
    <location>
        <begin position="13"/>
        <end position="38"/>
    </location>
</feature>
<feature type="transmembrane region" description="Helical" evidence="4">
    <location>
        <begin position="349"/>
        <end position="369"/>
    </location>
</feature>
<dbReference type="Proteomes" id="UP000826651">
    <property type="component" value="Unassembled WGS sequence"/>
</dbReference>
<evidence type="ECO:0000256" key="1">
    <source>
        <dbReference type="ARBA" id="ARBA00006739"/>
    </source>
</evidence>